<reference evidence="11 12" key="1">
    <citation type="submission" date="2016-02" db="EMBL/GenBank/DDBJ databases">
        <title>Draft genome sequence of hydrocarbon degrading Staphylococcus saprophyticus Strain CNV2, isolated from crude-oil contaminated soil from Noonmati Oil Refinery, Guwahati, Assam, India.</title>
        <authorList>
            <person name="Mukherjee A."/>
            <person name="Chettri B."/>
            <person name="Langpoklakpam J."/>
            <person name="Singh A.K."/>
            <person name="Chattopadhyay D.J."/>
        </authorList>
    </citation>
    <scope>NUCLEOTIDE SEQUENCE [LARGE SCALE GENOMIC DNA]</scope>
    <source>
        <strain evidence="11 12">CNV2</strain>
    </source>
</reference>
<keyword evidence="5 9" id="KW-0472">Membrane</keyword>
<dbReference type="PANTHER" id="PTHR30249">
    <property type="entry name" value="PUTATIVE SEROTONIN TRANSPORTER"/>
    <property type="match status" value="1"/>
</dbReference>
<keyword evidence="13" id="KW-1185">Reference proteome</keyword>
<feature type="transmembrane region" description="Helical" evidence="9">
    <location>
        <begin position="147"/>
        <end position="167"/>
    </location>
</feature>
<reference evidence="10 13" key="2">
    <citation type="submission" date="2019-07" db="EMBL/GenBank/DDBJ databases">
        <title>Whole genome shotgun sequence of Staphylococcus kloosii NBRC 109624.</title>
        <authorList>
            <person name="Hosoyama A."/>
            <person name="Uohara A."/>
            <person name="Ohji S."/>
            <person name="Ichikawa N."/>
        </authorList>
    </citation>
    <scope>NUCLEOTIDE SEQUENCE [LARGE SCALE GENOMIC DNA]</scope>
    <source>
        <strain evidence="10 13">NBRC 109624</strain>
    </source>
</reference>
<evidence type="ECO:0000256" key="8">
    <source>
        <dbReference type="ARBA" id="ARBA00039710"/>
    </source>
</evidence>
<evidence type="ECO:0000256" key="6">
    <source>
        <dbReference type="ARBA" id="ARBA00037291"/>
    </source>
</evidence>
<comment type="subcellular location">
    <subcellularLocation>
        <location evidence="1">Cell membrane</location>
        <topology evidence="1">Multi-pass membrane protein</topology>
    </subcellularLocation>
</comment>
<gene>
    <name evidence="10" type="primary">cidB_1</name>
    <name evidence="11" type="ORF">A0131_01570</name>
    <name evidence="10" type="ORF">SKL01_10110</name>
</gene>
<evidence type="ECO:0000256" key="7">
    <source>
        <dbReference type="ARBA" id="ARBA00038265"/>
    </source>
</evidence>
<comment type="similarity">
    <text evidence="7">Belongs to the CidB/LrgB family. CidB subfamily.</text>
</comment>
<dbReference type="EMBL" id="LUGM01000002">
    <property type="protein sequence ID" value="KYH13499.1"/>
    <property type="molecule type" value="Genomic_DNA"/>
</dbReference>
<comment type="function">
    <text evidence="6">Increases the activity of extracellular murein hydrolases possibly by mediating their export via hole formation. Inhibited by the antiholin-like proteins LrgAB. In an unstressed cell, the LrgAB products probably inhibit the function of the CidAB proteins. When a cell is stressed by the addition of antibiotics or by other factors in the environment, the CidAB proteins possibly oligomerize within the bacterial cell membrane, creating lesions that disrupt the proton motive force, which in turn results in loss of cell viability. These lesions are also hypothesized to regulate the subsequent cell lysis by either allowing the murein hydrolases access to the cell wall substrate and/or regulating their activity by a possible change in the cell wall pH that results from loss of membrane potential.</text>
</comment>
<dbReference type="GeneID" id="69904398"/>
<feature type="transmembrane region" description="Helical" evidence="9">
    <location>
        <begin position="6"/>
        <end position="24"/>
    </location>
</feature>
<evidence type="ECO:0000313" key="13">
    <source>
        <dbReference type="Proteomes" id="UP000321040"/>
    </source>
</evidence>
<dbReference type="Pfam" id="PF04172">
    <property type="entry name" value="LrgB"/>
    <property type="match status" value="1"/>
</dbReference>
<dbReference type="Proteomes" id="UP000321040">
    <property type="component" value="Unassembled WGS sequence"/>
</dbReference>
<dbReference type="RefSeq" id="WP_061853730.1">
    <property type="nucleotide sequence ID" value="NZ_BKAQ01000007.1"/>
</dbReference>
<feature type="transmembrane region" description="Helical" evidence="9">
    <location>
        <begin position="91"/>
        <end position="111"/>
    </location>
</feature>
<accession>A0A2T4RF18</accession>
<evidence type="ECO:0000256" key="4">
    <source>
        <dbReference type="ARBA" id="ARBA00022989"/>
    </source>
</evidence>
<evidence type="ECO:0000313" key="11">
    <source>
        <dbReference type="EMBL" id="KYH13499.1"/>
    </source>
</evidence>
<dbReference type="PANTHER" id="PTHR30249:SF17">
    <property type="entry name" value="HOLIN-LIKE PROTEIN CIDB"/>
    <property type="match status" value="1"/>
</dbReference>
<evidence type="ECO:0000256" key="5">
    <source>
        <dbReference type="ARBA" id="ARBA00023136"/>
    </source>
</evidence>
<protein>
    <recommendedName>
        <fullName evidence="8">Holin-like protein CidB</fullName>
    </recommendedName>
</protein>
<dbReference type="AlphaFoldDB" id="A0A151A283"/>
<evidence type="ECO:0000256" key="9">
    <source>
        <dbReference type="SAM" id="Phobius"/>
    </source>
</evidence>
<proteinExistence type="inferred from homology"/>
<feature type="transmembrane region" description="Helical" evidence="9">
    <location>
        <begin position="203"/>
        <end position="227"/>
    </location>
</feature>
<dbReference type="OrthoDB" id="9811701at2"/>
<evidence type="ECO:0000256" key="3">
    <source>
        <dbReference type="ARBA" id="ARBA00022692"/>
    </source>
</evidence>
<dbReference type="GO" id="GO:0005886">
    <property type="term" value="C:plasma membrane"/>
    <property type="evidence" value="ECO:0007669"/>
    <property type="project" value="UniProtKB-SubCell"/>
</dbReference>
<name>A0A151A283_9STAP</name>
<evidence type="ECO:0000256" key="1">
    <source>
        <dbReference type="ARBA" id="ARBA00004651"/>
    </source>
</evidence>
<keyword evidence="3 9" id="KW-0812">Transmembrane</keyword>
<evidence type="ECO:0000313" key="12">
    <source>
        <dbReference type="Proteomes" id="UP000075418"/>
    </source>
</evidence>
<evidence type="ECO:0000313" key="10">
    <source>
        <dbReference type="EMBL" id="GEP81833.1"/>
    </source>
</evidence>
<dbReference type="Proteomes" id="UP000075418">
    <property type="component" value="Unassembled WGS sequence"/>
</dbReference>
<accession>A0A151A283</accession>
<dbReference type="KEGG" id="skl:C7J89_03525"/>
<evidence type="ECO:0000256" key="2">
    <source>
        <dbReference type="ARBA" id="ARBA00022475"/>
    </source>
</evidence>
<keyword evidence="4 9" id="KW-1133">Transmembrane helix</keyword>
<dbReference type="InterPro" id="IPR007300">
    <property type="entry name" value="CidB/LrgB"/>
</dbReference>
<keyword evidence="2" id="KW-1003">Cell membrane</keyword>
<dbReference type="EMBL" id="BKAQ01000007">
    <property type="protein sequence ID" value="GEP81833.1"/>
    <property type="molecule type" value="Genomic_DNA"/>
</dbReference>
<comment type="caution">
    <text evidence="11">The sequence shown here is derived from an EMBL/GenBank/DDBJ whole genome shotgun (WGS) entry which is preliminary data.</text>
</comment>
<organism evidence="11 12">
    <name type="scientific">Staphylococcus kloosii</name>
    <dbReference type="NCBI Taxonomy" id="29384"/>
    <lineage>
        <taxon>Bacteria</taxon>
        <taxon>Bacillati</taxon>
        <taxon>Bacillota</taxon>
        <taxon>Bacilli</taxon>
        <taxon>Bacillales</taxon>
        <taxon>Staphylococcaceae</taxon>
        <taxon>Staphylococcus</taxon>
    </lineage>
</organism>
<sequence length="228" mass="25096">MLILQTFIMIALTVVTYLIAKKLQEKYKHPLLNPALLSSLFIIIILLIFSKDYSDYMTGGKWINYLLNSTVVCLAYPLYKNRKMILQHANIIFTSVIAAVVINFFLLFITLKLLGYSKEVIVTLLPRSITAAVGIELSHQLGGTDTITVMFIICTGLIGSILGAYLLKLAKFQTSIARGLTYGNSSHAFGTAKALELDIESGAFSSIGMILNAILSSIIIPILLLLLY</sequence>
<feature type="transmembrane region" description="Helical" evidence="9">
    <location>
        <begin position="31"/>
        <end position="50"/>
    </location>
</feature>